<feature type="region of interest" description="Disordered" evidence="3">
    <location>
        <begin position="398"/>
        <end position="427"/>
    </location>
</feature>
<keyword evidence="4" id="KW-1133">Transmembrane helix</keyword>
<keyword evidence="7" id="KW-1185">Reference proteome</keyword>
<feature type="compositionally biased region" description="Polar residues" evidence="3">
    <location>
        <begin position="1"/>
        <end position="12"/>
    </location>
</feature>
<feature type="compositionally biased region" description="Basic and acidic residues" evidence="3">
    <location>
        <begin position="13"/>
        <end position="35"/>
    </location>
</feature>
<sequence>MSSSGYRSSPQNDTRKRQTRRDEAIRKRIEGELNRKAGKPATPTQQRRRNPMTAGTVSALRPLPALTVPQSMSITDASQLCAAKRTDCVLVVDDDEHLAGIFTAKDLAYRIVAEGLDPRMTPVSAIMTTSPLVTRDTTNATEALNTMVMRGFRHLPVCNEEGDVVGLLDIAKVFYEALEKLERAHGSSQKLYTALEGVQSEWGGKAAGPQQAMMQYVETLRERMSMPDLASILDSRTLPVTVGVRTSVRDAARLMKEYRTTAVCVMENPSNSIANAPSGQGIVTGKIAGIFTSKDVVLRVIAAGLDPKTCSVIRVMTPHPDTGAPSLSIQEALRKMHDGRYLNLPVMDVDARLVGVVDVLKLTYATLEQINSMSDEGEGTGGPMWSRFWNSFGQGAAATDDGSAVSGSQRLPDSQLSPQTGAVDLSSDVHPNDSASAVGGVLQDGQSATLDTADDGTYLFKFVTPSGRVHRFQARYDNFDTIREIVSIKLAGDPFFLDTSAGPRVNPPELEDYHLAYKDDEDDLVLITADSDVQDAVAVAKHQGKDRVLLVLHGGKSWEEAASRSSAYSDYAQSAASLASAHRQKHRASSDAPARTAAGDAPGAPKATGGNNDLLFGVIPKDLALPAAISFLGVAVIGAVAMTRMSAR</sequence>
<keyword evidence="4" id="KW-0472">Membrane</keyword>
<dbReference type="PROSITE" id="PS51371">
    <property type="entry name" value="CBS"/>
    <property type="match status" value="4"/>
</dbReference>
<evidence type="ECO:0000256" key="4">
    <source>
        <dbReference type="SAM" id="Phobius"/>
    </source>
</evidence>
<feature type="domain" description="CBS" evidence="5">
    <location>
        <begin position="60"/>
        <end position="118"/>
    </location>
</feature>
<feature type="domain" description="CBS" evidence="5">
    <location>
        <begin position="127"/>
        <end position="183"/>
    </location>
</feature>
<protein>
    <recommendedName>
        <fullName evidence="5">CBS domain-containing protein</fullName>
    </recommendedName>
</protein>
<dbReference type="SUPFAM" id="SSF54277">
    <property type="entry name" value="CAD &amp; PB1 domains"/>
    <property type="match status" value="1"/>
</dbReference>
<dbReference type="InterPro" id="IPR000644">
    <property type="entry name" value="CBS_dom"/>
</dbReference>
<dbReference type="EMBL" id="CP046236">
    <property type="protein sequence ID" value="WFD48822.1"/>
    <property type="molecule type" value="Genomic_DNA"/>
</dbReference>
<evidence type="ECO:0000313" key="6">
    <source>
        <dbReference type="EMBL" id="WFD48822.1"/>
    </source>
</evidence>
<dbReference type="CDD" id="cd17782">
    <property type="entry name" value="CBS_pair_MUG70_2"/>
    <property type="match status" value="1"/>
</dbReference>
<dbReference type="InterPro" id="IPR046342">
    <property type="entry name" value="CBS_dom_sf"/>
</dbReference>
<dbReference type="PANTHER" id="PTHR48108">
    <property type="entry name" value="CBS DOMAIN-CONTAINING PROTEIN CBSX2, CHLOROPLASTIC"/>
    <property type="match status" value="1"/>
</dbReference>
<dbReference type="Pfam" id="PF00571">
    <property type="entry name" value="CBS"/>
    <property type="match status" value="3"/>
</dbReference>
<keyword evidence="4" id="KW-0812">Transmembrane</keyword>
<feature type="compositionally biased region" description="Polar residues" evidence="3">
    <location>
        <begin position="405"/>
        <end position="420"/>
    </location>
</feature>
<dbReference type="InterPro" id="IPR051462">
    <property type="entry name" value="CBS_domain-containing"/>
</dbReference>
<feature type="domain" description="CBS" evidence="5">
    <location>
        <begin position="316"/>
        <end position="373"/>
    </location>
</feature>
<dbReference type="CDD" id="cd17781">
    <property type="entry name" value="CBS_pair_MUG70_1"/>
    <property type="match status" value="1"/>
</dbReference>
<evidence type="ECO:0000256" key="2">
    <source>
        <dbReference type="PROSITE-ProRule" id="PRU00703"/>
    </source>
</evidence>
<name>A0ABY8ETE6_MALFU</name>
<feature type="domain" description="CBS" evidence="5">
    <location>
        <begin position="234"/>
        <end position="307"/>
    </location>
</feature>
<dbReference type="Gene3D" id="3.10.580.10">
    <property type="entry name" value="CBS-domain"/>
    <property type="match status" value="2"/>
</dbReference>
<accession>A0ABY8ETE6</accession>
<evidence type="ECO:0000256" key="3">
    <source>
        <dbReference type="SAM" id="MobiDB-lite"/>
    </source>
</evidence>
<gene>
    <name evidence="6" type="ORF">GLX27_003493</name>
</gene>
<organism evidence="6 7">
    <name type="scientific">Malassezia furfur</name>
    <name type="common">Pityriasis versicolor infection agent</name>
    <name type="synonym">Pityrosporum furfur</name>
    <dbReference type="NCBI Taxonomy" id="55194"/>
    <lineage>
        <taxon>Eukaryota</taxon>
        <taxon>Fungi</taxon>
        <taxon>Dikarya</taxon>
        <taxon>Basidiomycota</taxon>
        <taxon>Ustilaginomycotina</taxon>
        <taxon>Malasseziomycetes</taxon>
        <taxon>Malasseziales</taxon>
        <taxon>Malasseziaceae</taxon>
        <taxon>Malassezia</taxon>
    </lineage>
</organism>
<feature type="transmembrane region" description="Helical" evidence="4">
    <location>
        <begin position="623"/>
        <end position="642"/>
    </location>
</feature>
<dbReference type="Proteomes" id="UP000818624">
    <property type="component" value="Chromosome 3"/>
</dbReference>
<keyword evidence="1" id="KW-0677">Repeat</keyword>
<dbReference type="SUPFAM" id="SSF54631">
    <property type="entry name" value="CBS-domain pair"/>
    <property type="match status" value="2"/>
</dbReference>
<dbReference type="SMART" id="SM00116">
    <property type="entry name" value="CBS"/>
    <property type="match status" value="4"/>
</dbReference>
<feature type="region of interest" description="Disordered" evidence="3">
    <location>
        <begin position="579"/>
        <end position="606"/>
    </location>
</feature>
<reference evidence="6 7" key="1">
    <citation type="journal article" date="2020" name="Elife">
        <title>Loss of centromere function drives karyotype evolution in closely related Malassezia species.</title>
        <authorList>
            <person name="Sankaranarayanan S.R."/>
            <person name="Ianiri G."/>
            <person name="Coelho M.A."/>
            <person name="Reza M.H."/>
            <person name="Thimmappa B.C."/>
            <person name="Ganguly P."/>
            <person name="Vadnala R.N."/>
            <person name="Sun S."/>
            <person name="Siddharthan R."/>
            <person name="Tellgren-Roth C."/>
            <person name="Dawson T.L."/>
            <person name="Heitman J."/>
            <person name="Sanyal K."/>
        </authorList>
    </citation>
    <scope>NUCLEOTIDE SEQUENCE [LARGE SCALE GENOMIC DNA]</scope>
    <source>
        <strain evidence="6">CBS14141</strain>
    </source>
</reference>
<evidence type="ECO:0000259" key="5">
    <source>
        <dbReference type="PROSITE" id="PS51371"/>
    </source>
</evidence>
<dbReference type="PANTHER" id="PTHR48108:SF26">
    <property type="entry name" value="CBS DOMAIN-CONTAINING PROTEIN DDB_G0289609"/>
    <property type="match status" value="1"/>
</dbReference>
<feature type="region of interest" description="Disordered" evidence="3">
    <location>
        <begin position="1"/>
        <end position="61"/>
    </location>
</feature>
<evidence type="ECO:0000256" key="1">
    <source>
        <dbReference type="ARBA" id="ARBA00022737"/>
    </source>
</evidence>
<evidence type="ECO:0000313" key="7">
    <source>
        <dbReference type="Proteomes" id="UP000818624"/>
    </source>
</evidence>
<proteinExistence type="predicted"/>
<keyword evidence="2" id="KW-0129">CBS domain</keyword>